<reference evidence="3 4" key="1">
    <citation type="submission" date="2022-03" db="EMBL/GenBank/DDBJ databases">
        <title>A chromosomal length assembly of Cordylochernes scorpioides.</title>
        <authorList>
            <person name="Zeh D."/>
            <person name="Zeh J."/>
        </authorList>
    </citation>
    <scope>NUCLEOTIDE SEQUENCE [LARGE SCALE GENOMIC DNA]</scope>
    <source>
        <strain evidence="3">IN4F17</strain>
        <tissue evidence="3">Whole Body</tissue>
    </source>
</reference>
<evidence type="ECO:0000259" key="2">
    <source>
        <dbReference type="Pfam" id="PF18701"/>
    </source>
</evidence>
<evidence type="ECO:0000313" key="4">
    <source>
        <dbReference type="Proteomes" id="UP001235939"/>
    </source>
</evidence>
<evidence type="ECO:0008006" key="5">
    <source>
        <dbReference type="Google" id="ProtNLM"/>
    </source>
</evidence>
<proteinExistence type="predicted"/>
<dbReference type="InterPro" id="IPR040676">
    <property type="entry name" value="DUF5641"/>
</dbReference>
<feature type="domain" description="DUF5641" evidence="2">
    <location>
        <begin position="84"/>
        <end position="143"/>
    </location>
</feature>
<keyword evidence="4" id="KW-1185">Reference proteome</keyword>
<dbReference type="EMBL" id="CP092886">
    <property type="protein sequence ID" value="UYV84589.1"/>
    <property type="molecule type" value="Genomic_DNA"/>
</dbReference>
<sequence length="247" mass="28212">MHIKNGHTGVQFILSTLREKFWIIRRRKTIKKIISKCIVCKRFKEKALQRPMAALPESRIGLGKPFPITGVDLLGPLYLKDGRKKTSKIGDIVLIGLENIKRMFWPKGRKVELISGKDGIARVAHVKTSTGVLVRAIQRLYPLDISSNEGKDQSDKLSLYSKSDIILRRGPETLPGNYKRRDKEIYGKPLVEFKETERAQVEKKPLEVEESERAQVERNPVEIEEREKAKVGKGVIGRIAGYFLQLR</sequence>
<feature type="domain" description="Integrase zinc-binding" evidence="1">
    <location>
        <begin position="2"/>
        <end position="45"/>
    </location>
</feature>
<dbReference type="Proteomes" id="UP001235939">
    <property type="component" value="Chromosome X"/>
</dbReference>
<protein>
    <recommendedName>
        <fullName evidence="5">Integrase zinc-binding domain-containing protein</fullName>
    </recommendedName>
</protein>
<evidence type="ECO:0000313" key="3">
    <source>
        <dbReference type="EMBL" id="UYV84589.1"/>
    </source>
</evidence>
<dbReference type="Pfam" id="PF17921">
    <property type="entry name" value="Integrase_H2C2"/>
    <property type="match status" value="1"/>
</dbReference>
<name>A0ABY6LVR0_9ARAC</name>
<evidence type="ECO:0000259" key="1">
    <source>
        <dbReference type="Pfam" id="PF17921"/>
    </source>
</evidence>
<dbReference type="Pfam" id="PF18701">
    <property type="entry name" value="DUF5641"/>
    <property type="match status" value="1"/>
</dbReference>
<dbReference type="InterPro" id="IPR041588">
    <property type="entry name" value="Integrase_H2C2"/>
</dbReference>
<accession>A0ABY6LVR0</accession>
<organism evidence="3 4">
    <name type="scientific">Cordylochernes scorpioides</name>
    <dbReference type="NCBI Taxonomy" id="51811"/>
    <lineage>
        <taxon>Eukaryota</taxon>
        <taxon>Metazoa</taxon>
        <taxon>Ecdysozoa</taxon>
        <taxon>Arthropoda</taxon>
        <taxon>Chelicerata</taxon>
        <taxon>Arachnida</taxon>
        <taxon>Pseudoscorpiones</taxon>
        <taxon>Cheliferoidea</taxon>
        <taxon>Chernetidae</taxon>
        <taxon>Cordylochernes</taxon>
    </lineage>
</organism>
<gene>
    <name evidence="3" type="ORF">LAZ67_X002734</name>
</gene>
<dbReference type="PANTHER" id="PTHR47331">
    <property type="entry name" value="PHD-TYPE DOMAIN-CONTAINING PROTEIN"/>
    <property type="match status" value="1"/>
</dbReference>